<organism evidence="1 2">
    <name type="scientific">Paracoccus fontiphilus</name>
    <dbReference type="NCBI Taxonomy" id="1815556"/>
    <lineage>
        <taxon>Bacteria</taxon>
        <taxon>Pseudomonadati</taxon>
        <taxon>Pseudomonadota</taxon>
        <taxon>Alphaproteobacteria</taxon>
        <taxon>Rhodobacterales</taxon>
        <taxon>Paracoccaceae</taxon>
        <taxon>Paracoccus</taxon>
    </lineage>
</organism>
<reference evidence="2" key="1">
    <citation type="journal article" date="2019" name="Int. J. Syst. Evol. Microbiol.">
        <title>The Global Catalogue of Microorganisms (GCM) 10K type strain sequencing project: providing services to taxonomists for standard genome sequencing and annotation.</title>
        <authorList>
            <consortium name="The Broad Institute Genomics Platform"/>
            <consortium name="The Broad Institute Genome Sequencing Center for Infectious Disease"/>
            <person name="Wu L."/>
            <person name="Ma J."/>
        </authorList>
    </citation>
    <scope>NUCLEOTIDE SEQUENCE [LARGE SCALE GENOMIC DNA]</scope>
    <source>
        <strain evidence="2">KCTC 52239</strain>
    </source>
</reference>
<sequence length="119" mass="13620">MEIIIKATDAVEYLEIISPRTGLNYIEDFIGNTGALVNGEFTWDEEREAYLADQKVFDWWQEMVTIFQALEYRLHDLREEHGEEAVWNVTQTIDDPELPYFAGALNAALDAKFGEEAGS</sequence>
<accession>A0ABV7IEJ8</accession>
<keyword evidence="2" id="KW-1185">Reference proteome</keyword>
<dbReference type="RefSeq" id="WP_207471776.1">
    <property type="nucleotide sequence ID" value="NZ_JAFNAW010000086.1"/>
</dbReference>
<proteinExistence type="predicted"/>
<evidence type="ECO:0000313" key="1">
    <source>
        <dbReference type="EMBL" id="MFC3167810.1"/>
    </source>
</evidence>
<dbReference type="Proteomes" id="UP001595557">
    <property type="component" value="Unassembled WGS sequence"/>
</dbReference>
<evidence type="ECO:0000313" key="2">
    <source>
        <dbReference type="Proteomes" id="UP001595557"/>
    </source>
</evidence>
<name>A0ABV7IEJ8_9RHOB</name>
<comment type="caution">
    <text evidence="1">The sequence shown here is derived from an EMBL/GenBank/DDBJ whole genome shotgun (WGS) entry which is preliminary data.</text>
</comment>
<gene>
    <name evidence="1" type="ORF">ACFOD7_07090</name>
</gene>
<protein>
    <submittedName>
        <fullName evidence="1">Uncharacterized protein</fullName>
    </submittedName>
</protein>
<dbReference type="EMBL" id="JBHRTE010000031">
    <property type="protein sequence ID" value="MFC3167810.1"/>
    <property type="molecule type" value="Genomic_DNA"/>
</dbReference>